<keyword evidence="9" id="KW-0472">Membrane</keyword>
<accession>A0A239D0T7</accession>
<evidence type="ECO:0000259" key="12">
    <source>
        <dbReference type="Pfam" id="PF00984"/>
    </source>
</evidence>
<dbReference type="InterPro" id="IPR017476">
    <property type="entry name" value="UDP-Glc/GDP-Man"/>
</dbReference>
<evidence type="ECO:0000256" key="7">
    <source>
        <dbReference type="PIRSR" id="PIRSR500134-2"/>
    </source>
</evidence>
<dbReference type="Pfam" id="PF03721">
    <property type="entry name" value="UDPG_MGDP_dh_N"/>
    <property type="match status" value="1"/>
</dbReference>
<name>A0A239D0T7_9SPHN</name>
<dbReference type="GO" id="GO:0006065">
    <property type="term" value="P:UDP-glucuronate biosynthetic process"/>
    <property type="evidence" value="ECO:0007669"/>
    <property type="project" value="UniProtKB-UniPathway"/>
</dbReference>
<evidence type="ECO:0000313" key="14">
    <source>
        <dbReference type="EMBL" id="SNS25917.1"/>
    </source>
</evidence>
<keyword evidence="10" id="KW-0175">Coiled coil</keyword>
<dbReference type="GO" id="GO:0005886">
    <property type="term" value="C:plasma membrane"/>
    <property type="evidence" value="ECO:0007669"/>
    <property type="project" value="UniProtKB-SubCell"/>
</dbReference>
<dbReference type="InterPro" id="IPR001732">
    <property type="entry name" value="UDP-Glc/GDP-Man_DH_N"/>
</dbReference>
<keyword evidence="9" id="KW-0812">Transmembrane</keyword>
<feature type="binding site" evidence="8">
    <location>
        <position position="155"/>
    </location>
    <ligand>
        <name>NAD(+)</name>
        <dbReference type="ChEBI" id="CHEBI:57540"/>
    </ligand>
</feature>
<dbReference type="Gene3D" id="2.20.200.10">
    <property type="entry name" value="Outer membrane efflux proteins (OEP)"/>
    <property type="match status" value="1"/>
</dbReference>
<dbReference type="PROSITE" id="PS51257">
    <property type="entry name" value="PROKAR_LIPOPROTEIN"/>
    <property type="match status" value="1"/>
</dbReference>
<proteinExistence type="inferred from homology"/>
<dbReference type="InterPro" id="IPR028357">
    <property type="entry name" value="UDPglc_DH_bac"/>
</dbReference>
<feature type="binding site" evidence="8">
    <location>
        <position position="30"/>
    </location>
    <ligand>
        <name>NAD(+)</name>
        <dbReference type="ChEBI" id="CHEBI:57540"/>
    </ligand>
</feature>
<evidence type="ECO:0000256" key="2">
    <source>
        <dbReference type="ARBA" id="ARBA00006601"/>
    </source>
</evidence>
<dbReference type="InterPro" id="IPR008927">
    <property type="entry name" value="6-PGluconate_DH-like_C_sf"/>
</dbReference>
<feature type="binding site" evidence="8">
    <location>
        <position position="86"/>
    </location>
    <ligand>
        <name>NAD(+)</name>
        <dbReference type="ChEBI" id="CHEBI:57540"/>
    </ligand>
</feature>
<dbReference type="GO" id="GO:0003979">
    <property type="term" value="F:UDP-glucose 6-dehydrogenase activity"/>
    <property type="evidence" value="ECO:0007669"/>
    <property type="project" value="UniProtKB-EC"/>
</dbReference>
<dbReference type="Proteomes" id="UP000198339">
    <property type="component" value="Unassembled WGS sequence"/>
</dbReference>
<feature type="binding site" evidence="7">
    <location>
        <begin position="252"/>
        <end position="256"/>
    </location>
    <ligand>
        <name>substrate</name>
    </ligand>
</feature>
<comment type="catalytic activity">
    <reaction evidence="6">
        <text>UDP-alpha-D-glucose + 2 NAD(+) + H2O = UDP-alpha-D-glucuronate + 2 NADH + 3 H(+)</text>
        <dbReference type="Rhea" id="RHEA:23596"/>
        <dbReference type="ChEBI" id="CHEBI:15377"/>
        <dbReference type="ChEBI" id="CHEBI:15378"/>
        <dbReference type="ChEBI" id="CHEBI:57540"/>
        <dbReference type="ChEBI" id="CHEBI:57945"/>
        <dbReference type="ChEBI" id="CHEBI:58052"/>
        <dbReference type="ChEBI" id="CHEBI:58885"/>
        <dbReference type="EC" id="1.1.1.22"/>
    </reaction>
</comment>
<reference evidence="14 15" key="1">
    <citation type="submission" date="2017-06" db="EMBL/GenBank/DDBJ databases">
        <authorList>
            <person name="Kim H.J."/>
            <person name="Triplett B.A."/>
        </authorList>
    </citation>
    <scope>NUCLEOTIDE SEQUENCE [LARGE SCALE GENOMIC DNA]</scope>
    <source>
        <strain evidence="14 15">DS15</strain>
    </source>
</reference>
<evidence type="ECO:0000259" key="13">
    <source>
        <dbReference type="Pfam" id="PF03721"/>
    </source>
</evidence>
<dbReference type="Gene3D" id="1.20.1600.10">
    <property type="entry name" value="Outer membrane efflux proteins (OEP)"/>
    <property type="match status" value="1"/>
</dbReference>
<dbReference type="NCBIfam" id="TIGR03026">
    <property type="entry name" value="NDP-sugDHase"/>
    <property type="match status" value="1"/>
</dbReference>
<keyword evidence="9" id="KW-0564">Palmitate</keyword>
<feature type="coiled-coil region" evidence="10">
    <location>
        <begin position="430"/>
        <end position="495"/>
    </location>
</feature>
<dbReference type="PIRSF" id="PIRSF000124">
    <property type="entry name" value="UDPglc_GDPman_dh"/>
    <property type="match status" value="1"/>
</dbReference>
<evidence type="ECO:0000256" key="8">
    <source>
        <dbReference type="PIRSR" id="PIRSR500134-3"/>
    </source>
</evidence>
<feature type="region of interest" description="Disordered" evidence="11">
    <location>
        <begin position="722"/>
        <end position="741"/>
    </location>
</feature>
<evidence type="ECO:0000256" key="1">
    <source>
        <dbReference type="ARBA" id="ARBA00004701"/>
    </source>
</evidence>
<sequence length="741" mass="78452">MRIVMIGSGYVGLVSGACFADFGHHVTCVDKDANKIARLHAGGIPIYEPGLDDLVARNVAAGNLAFTTELSEAVAAADVVFIAVGTPSRRGDGHADLSYVHGAAREIAGALSGFTVIVTKSTVPVGTGDEVERIIRECNPAADIAVASNPEFLREGAAIEDFKRPDRVVIGIEDERARAPMEEVYRPLSLNKAPIVFTRRRTSELIKYAANAFLAMKITYINEMADLCEHVGADVQEVARGIGLDNRIGAKFLHAGPGYAGPPQLATDAGNAFVRAGPEIDPLAPIAGDWWTLLGDPVLNELEARALAGNPGVAAARARIEQARAAVRQERANRLPAVAAQATAVQANIPGLDIGSGPPPGSPGAPADDEEQDSVSVYNLGLNANWEIDFAGGQARRVEAINAQAAASVANAEDAKVQLAAEVARAYVGLREAQGRLELVQRERDLQQQILELTYQRYTQGALALFPVGDANAELELLKSQIAEAQADIDVFKDTLAVLTGEAPGALDGLLAAQAEIPLPPERVAVGDPAALIARRPDVRAAERMLAAANARIGVAEAARFPKISFMGILGLGGSEPDDILDPGNLSAIALPRLQWNLLDFGRTAASIDQAESARDAAEARYLEVVLGALRDAEQSLARFGQQRANVAALAQISRQADTAAELNEQRRAAGVISQGELNTSIRKRAQARANLDRAIAAMTNGWIAIQKSLGLGWVELSRDNRTSVEPAPVDRKSVMKPEQS</sequence>
<evidence type="ECO:0000256" key="4">
    <source>
        <dbReference type="ARBA" id="ARBA00012954"/>
    </source>
</evidence>
<dbReference type="SUPFAM" id="SSF56954">
    <property type="entry name" value="Outer membrane efflux proteins (OEP)"/>
    <property type="match status" value="1"/>
</dbReference>
<dbReference type="GO" id="GO:0000271">
    <property type="term" value="P:polysaccharide biosynthetic process"/>
    <property type="evidence" value="ECO:0007669"/>
    <property type="project" value="InterPro"/>
</dbReference>
<feature type="domain" description="UDP-glucose/GDP-mannose dehydrogenase N-terminal" evidence="13">
    <location>
        <begin position="1"/>
        <end position="183"/>
    </location>
</feature>
<comment type="similarity">
    <text evidence="3 9">Belongs to the outer membrane factor (OMF) (TC 1.B.17) family.</text>
</comment>
<dbReference type="SUPFAM" id="SSF48179">
    <property type="entry name" value="6-phosphogluconate dehydrogenase C-terminal domain-like"/>
    <property type="match status" value="1"/>
</dbReference>
<dbReference type="GO" id="GO:0051287">
    <property type="term" value="F:NAD binding"/>
    <property type="evidence" value="ECO:0007669"/>
    <property type="project" value="InterPro"/>
</dbReference>
<dbReference type="InterPro" id="IPR003423">
    <property type="entry name" value="OMP_efflux"/>
</dbReference>
<feature type="domain" description="UDP-glucose/GDP-mannose dehydrogenase dimerisation" evidence="12">
    <location>
        <begin position="201"/>
        <end position="261"/>
    </location>
</feature>
<dbReference type="InterPro" id="IPR036291">
    <property type="entry name" value="NAD(P)-bd_dom_sf"/>
</dbReference>
<feature type="binding site" evidence="7">
    <location>
        <position position="207"/>
    </location>
    <ligand>
        <name>substrate</name>
    </ligand>
</feature>
<keyword evidence="15" id="KW-1185">Reference proteome</keyword>
<evidence type="ECO:0000313" key="15">
    <source>
        <dbReference type="Proteomes" id="UP000198339"/>
    </source>
</evidence>
<feature type="binding site" evidence="8">
    <location>
        <position position="35"/>
    </location>
    <ligand>
        <name>NAD(+)</name>
        <dbReference type="ChEBI" id="CHEBI:57540"/>
    </ligand>
</feature>
<keyword evidence="9" id="KW-1134">Transmembrane beta strand</keyword>
<protein>
    <recommendedName>
        <fullName evidence="5">UDP-glucose 6-dehydrogenase</fullName>
        <ecNumber evidence="4">1.1.1.22</ecNumber>
    </recommendedName>
</protein>
<organism evidence="14 15">
    <name type="scientific">Sphingopyxis indica</name>
    <dbReference type="NCBI Taxonomy" id="436663"/>
    <lineage>
        <taxon>Bacteria</taxon>
        <taxon>Pseudomonadati</taxon>
        <taxon>Pseudomonadota</taxon>
        <taxon>Alphaproteobacteria</taxon>
        <taxon>Sphingomonadales</taxon>
        <taxon>Sphingomonadaceae</taxon>
        <taxon>Sphingopyxis</taxon>
    </lineage>
</organism>
<dbReference type="EC" id="1.1.1.22" evidence="4"/>
<evidence type="ECO:0000256" key="10">
    <source>
        <dbReference type="SAM" id="Coils"/>
    </source>
</evidence>
<evidence type="ECO:0000256" key="3">
    <source>
        <dbReference type="ARBA" id="ARBA00007613"/>
    </source>
</evidence>
<dbReference type="AlphaFoldDB" id="A0A239D0T7"/>
<comment type="subcellular location">
    <subcellularLocation>
        <location evidence="9">Cell membrane</location>
        <topology evidence="9">Lipid-anchor</topology>
    </subcellularLocation>
</comment>
<dbReference type="PIRSF" id="PIRSF500134">
    <property type="entry name" value="UDPglc_DH_bac"/>
    <property type="match status" value="1"/>
</dbReference>
<dbReference type="SUPFAM" id="SSF51735">
    <property type="entry name" value="NAD(P)-binding Rossmann-fold domains"/>
    <property type="match status" value="1"/>
</dbReference>
<evidence type="ECO:0000256" key="6">
    <source>
        <dbReference type="ARBA" id="ARBA00047473"/>
    </source>
</evidence>
<evidence type="ECO:0000256" key="9">
    <source>
        <dbReference type="RuleBase" id="RU362097"/>
    </source>
</evidence>
<dbReference type="OrthoDB" id="7181739at2"/>
<dbReference type="PANTHER" id="PTHR43750:SF3">
    <property type="entry name" value="UDP-GLUCOSE 6-DEHYDROGENASE TUAD"/>
    <property type="match status" value="1"/>
</dbReference>
<evidence type="ECO:0000256" key="5">
    <source>
        <dbReference type="ARBA" id="ARBA00015132"/>
    </source>
</evidence>
<feature type="region of interest" description="Disordered" evidence="11">
    <location>
        <begin position="349"/>
        <end position="372"/>
    </location>
</feature>
<gene>
    <name evidence="14" type="ORF">SAMN06295955_10129</name>
</gene>
<dbReference type="Pfam" id="PF00984">
    <property type="entry name" value="UDPG_MGDP_dh"/>
    <property type="match status" value="1"/>
</dbReference>
<dbReference type="Pfam" id="PF02321">
    <property type="entry name" value="OEP"/>
    <property type="match status" value="2"/>
</dbReference>
<dbReference type="Gene3D" id="3.40.50.720">
    <property type="entry name" value="NAD(P)-binding Rossmann-like Domain"/>
    <property type="match status" value="2"/>
</dbReference>
<dbReference type="NCBIfam" id="TIGR01845">
    <property type="entry name" value="outer_NodT"/>
    <property type="match status" value="1"/>
</dbReference>
<comment type="pathway">
    <text evidence="1">Nucleotide-sugar biosynthesis; UDP-alpha-D-glucuronate biosynthesis; UDP-alpha-D-glucuronate from UDP-alpha-D-glucose: step 1/1.</text>
</comment>
<feature type="binding site" evidence="7">
    <location>
        <begin position="152"/>
        <end position="155"/>
    </location>
    <ligand>
        <name>substrate</name>
    </ligand>
</feature>
<keyword evidence="8" id="KW-0520">NAD</keyword>
<comment type="similarity">
    <text evidence="2">Belongs to the UDP-glucose/GDP-mannose dehydrogenase family.</text>
</comment>
<feature type="binding site" evidence="8">
    <location>
        <position position="122"/>
    </location>
    <ligand>
        <name>NAD(+)</name>
        <dbReference type="ChEBI" id="CHEBI:57540"/>
    </ligand>
</feature>
<dbReference type="UniPathway" id="UPA00038">
    <property type="reaction ID" value="UER00491"/>
</dbReference>
<dbReference type="Gene3D" id="1.20.5.100">
    <property type="entry name" value="Cytochrome c1, transmembrane anchor, C-terminal"/>
    <property type="match status" value="1"/>
</dbReference>
<dbReference type="GO" id="GO:0015562">
    <property type="term" value="F:efflux transmembrane transporter activity"/>
    <property type="evidence" value="ECO:0007669"/>
    <property type="project" value="InterPro"/>
</dbReference>
<dbReference type="EMBL" id="FZPA01000001">
    <property type="protein sequence ID" value="SNS25917.1"/>
    <property type="molecule type" value="Genomic_DNA"/>
</dbReference>
<keyword evidence="9 14" id="KW-0449">Lipoprotein</keyword>
<dbReference type="InterPro" id="IPR010131">
    <property type="entry name" value="MdtP/NodT-like"/>
</dbReference>
<dbReference type="PANTHER" id="PTHR43750">
    <property type="entry name" value="UDP-GLUCOSE 6-DEHYDROGENASE TUAD"/>
    <property type="match status" value="1"/>
</dbReference>
<dbReference type="InterPro" id="IPR014026">
    <property type="entry name" value="UDP-Glc/GDP-Man_DH_dimer"/>
</dbReference>
<evidence type="ECO:0000256" key="11">
    <source>
        <dbReference type="SAM" id="MobiDB-lite"/>
    </source>
</evidence>